<dbReference type="EMBL" id="JANPWB010000010">
    <property type="protein sequence ID" value="KAJ1134733.1"/>
    <property type="molecule type" value="Genomic_DNA"/>
</dbReference>
<name>A0AAV7Q7V1_PLEWA</name>
<organism evidence="2 3">
    <name type="scientific">Pleurodeles waltl</name>
    <name type="common">Iberian ribbed newt</name>
    <dbReference type="NCBI Taxonomy" id="8319"/>
    <lineage>
        <taxon>Eukaryota</taxon>
        <taxon>Metazoa</taxon>
        <taxon>Chordata</taxon>
        <taxon>Craniata</taxon>
        <taxon>Vertebrata</taxon>
        <taxon>Euteleostomi</taxon>
        <taxon>Amphibia</taxon>
        <taxon>Batrachia</taxon>
        <taxon>Caudata</taxon>
        <taxon>Salamandroidea</taxon>
        <taxon>Salamandridae</taxon>
        <taxon>Pleurodelinae</taxon>
        <taxon>Pleurodeles</taxon>
    </lineage>
</organism>
<sequence length="134" mass="13974">MAPARSVETGGTPPKVGKGQRRTGKAGKGSTPEETTISPAGQEGPPALSEVGRRTPTGPVLQTRRAPPATRQMGRKALPATGQVANDLHAMAGSAELGTSSYAPLNWTPPSQAPLNWAPPPQAPLNWALYLKHR</sequence>
<proteinExistence type="predicted"/>
<keyword evidence="3" id="KW-1185">Reference proteome</keyword>
<gene>
    <name evidence="2" type="ORF">NDU88_001180</name>
</gene>
<comment type="caution">
    <text evidence="2">The sequence shown here is derived from an EMBL/GenBank/DDBJ whole genome shotgun (WGS) entry which is preliminary data.</text>
</comment>
<reference evidence="2" key="1">
    <citation type="journal article" date="2022" name="bioRxiv">
        <title>Sequencing and chromosome-scale assembly of the giantPleurodeles waltlgenome.</title>
        <authorList>
            <person name="Brown T."/>
            <person name="Elewa A."/>
            <person name="Iarovenko S."/>
            <person name="Subramanian E."/>
            <person name="Araus A.J."/>
            <person name="Petzold A."/>
            <person name="Susuki M."/>
            <person name="Suzuki K.-i.T."/>
            <person name="Hayashi T."/>
            <person name="Toyoda A."/>
            <person name="Oliveira C."/>
            <person name="Osipova E."/>
            <person name="Leigh N.D."/>
            <person name="Simon A."/>
            <person name="Yun M.H."/>
        </authorList>
    </citation>
    <scope>NUCLEOTIDE SEQUENCE</scope>
    <source>
        <strain evidence="2">20211129_DDA</strain>
        <tissue evidence="2">Liver</tissue>
    </source>
</reference>
<evidence type="ECO:0000313" key="3">
    <source>
        <dbReference type="Proteomes" id="UP001066276"/>
    </source>
</evidence>
<accession>A0AAV7Q7V1</accession>
<protein>
    <submittedName>
        <fullName evidence="2">Uncharacterized protein</fullName>
    </submittedName>
</protein>
<feature type="region of interest" description="Disordered" evidence="1">
    <location>
        <begin position="1"/>
        <end position="123"/>
    </location>
</feature>
<dbReference type="Proteomes" id="UP001066276">
    <property type="component" value="Chromosome 6"/>
</dbReference>
<evidence type="ECO:0000313" key="2">
    <source>
        <dbReference type="EMBL" id="KAJ1134733.1"/>
    </source>
</evidence>
<feature type="compositionally biased region" description="Polar residues" evidence="1">
    <location>
        <begin position="97"/>
        <end position="114"/>
    </location>
</feature>
<evidence type="ECO:0000256" key="1">
    <source>
        <dbReference type="SAM" id="MobiDB-lite"/>
    </source>
</evidence>
<dbReference type="AlphaFoldDB" id="A0AAV7Q7V1"/>